<accession>A0AA37WUI7</accession>
<keyword evidence="4" id="KW-1185">Reference proteome</keyword>
<evidence type="ECO:0000313" key="4">
    <source>
        <dbReference type="Proteomes" id="UP001157440"/>
    </source>
</evidence>
<sequence>MLDPEHGTIEETPMNTKILGLAAALAVALTGSAYAQQPAGGGSATGNMNNPGSVKSEGQKATEEATGTSTRSPAAGAAAVPGTGTARPGVGAGGSTTAPAR</sequence>
<proteinExistence type="predicted"/>
<organism evidence="3 4">
    <name type="scientific">Methylobacterium tardum</name>
    <dbReference type="NCBI Taxonomy" id="374432"/>
    <lineage>
        <taxon>Bacteria</taxon>
        <taxon>Pseudomonadati</taxon>
        <taxon>Pseudomonadota</taxon>
        <taxon>Alphaproteobacteria</taxon>
        <taxon>Hyphomicrobiales</taxon>
        <taxon>Methylobacteriaceae</taxon>
        <taxon>Methylobacterium</taxon>
    </lineage>
</organism>
<evidence type="ECO:0000256" key="2">
    <source>
        <dbReference type="SAM" id="SignalP"/>
    </source>
</evidence>
<feature type="region of interest" description="Disordered" evidence="1">
    <location>
        <begin position="35"/>
        <end position="101"/>
    </location>
</feature>
<feature type="signal peptide" evidence="2">
    <location>
        <begin position="1"/>
        <end position="35"/>
    </location>
</feature>
<evidence type="ECO:0000313" key="3">
    <source>
        <dbReference type="EMBL" id="GLS72402.1"/>
    </source>
</evidence>
<reference evidence="4" key="1">
    <citation type="journal article" date="2019" name="Int. J. Syst. Evol. Microbiol.">
        <title>The Global Catalogue of Microorganisms (GCM) 10K type strain sequencing project: providing services to taxonomists for standard genome sequencing and annotation.</title>
        <authorList>
            <consortium name="The Broad Institute Genomics Platform"/>
            <consortium name="The Broad Institute Genome Sequencing Center for Infectious Disease"/>
            <person name="Wu L."/>
            <person name="Ma J."/>
        </authorList>
    </citation>
    <scope>NUCLEOTIDE SEQUENCE [LARGE SCALE GENOMIC DNA]</scope>
    <source>
        <strain evidence="4">NBRC 103632</strain>
    </source>
</reference>
<feature type="compositionally biased region" description="Low complexity" evidence="1">
    <location>
        <begin position="65"/>
        <end position="89"/>
    </location>
</feature>
<dbReference type="AlphaFoldDB" id="A0AA37WUI7"/>
<name>A0AA37WUI7_9HYPH</name>
<evidence type="ECO:0000256" key="1">
    <source>
        <dbReference type="SAM" id="MobiDB-lite"/>
    </source>
</evidence>
<evidence type="ECO:0008006" key="5">
    <source>
        <dbReference type="Google" id="ProtNLM"/>
    </source>
</evidence>
<dbReference type="Proteomes" id="UP001157440">
    <property type="component" value="Unassembled WGS sequence"/>
</dbReference>
<protein>
    <recommendedName>
        <fullName evidence="5">Proteophosphoglycan ppg4</fullName>
    </recommendedName>
</protein>
<dbReference type="EMBL" id="BSPL01000023">
    <property type="protein sequence ID" value="GLS72402.1"/>
    <property type="molecule type" value="Genomic_DNA"/>
</dbReference>
<keyword evidence="2" id="KW-0732">Signal</keyword>
<comment type="caution">
    <text evidence="3">The sequence shown here is derived from an EMBL/GenBank/DDBJ whole genome shotgun (WGS) entry which is preliminary data.</text>
</comment>
<feature type="chain" id="PRO_5041356754" description="Proteophosphoglycan ppg4" evidence="2">
    <location>
        <begin position="36"/>
        <end position="101"/>
    </location>
</feature>
<gene>
    <name evidence="3" type="ORF">GCM10007890_44170</name>
</gene>